<keyword evidence="7" id="KW-0472">Membrane</keyword>
<feature type="domain" description="L,D-TPase catalytic" evidence="8">
    <location>
        <begin position="346"/>
        <end position="465"/>
    </location>
</feature>
<sequence length="542" mass="59473">MKKEKQKRGKKQIVLIVAGIVIGVLAVIYLAFAFYFHSHFLFHTKINGMDSSCATVSDVEDKIRNGIDGYTLSIEERDGKTETISGKDISVTPQFDGSLEECLKKQNPFGWIASLFKDSEYSMDTMISYDEDELAKVMNDLDCMDSDTQVAPENAKISEYSREDGYTVIPAEYGTTINADALKEAVNNAITNLNEDISLEDSGCYIDPEITEDDEQIKAAADTLNQYAGAKITYDFGDEKEELDASEITDWFTVSDDMTVSVDEDKLASYVKELAASHNTAGQDKTLTMTGGGTVTVPGGSYGWKIDQAAEREQLLADIKSGQSVEREPEYSQRANSHGANDYGNTYVEINLTTQHLYFYKNGALVVSSDFVSGKVAADHDTPTGAYFVNSRETNRTLRGEDYESFVNYWMPFNGGVGMHDATWRSSFGGQIYLRGGSHGCINLPVSAAKTIYENIEVGDAVLVFQTEPTPDVSAPQVTPETIISEIDSIGPVTLESATIMATIRSQYNALSDEDKAKVTNYETFVADEAALSALQEGGQQQ</sequence>
<name>A0ABR7IC41_9FIRM</name>
<keyword evidence="2" id="KW-0808">Transferase</keyword>
<feature type="active site" description="Proton donor/acceptor" evidence="6">
    <location>
        <position position="420"/>
    </location>
</feature>
<dbReference type="InterPro" id="IPR022029">
    <property type="entry name" value="YoaR-like_PG-bd"/>
</dbReference>
<accession>A0ABR7IC41</accession>
<dbReference type="PANTHER" id="PTHR30582">
    <property type="entry name" value="L,D-TRANSPEPTIDASE"/>
    <property type="match status" value="1"/>
</dbReference>
<keyword evidence="5 6" id="KW-0961">Cell wall biogenesis/degradation</keyword>
<evidence type="ECO:0000256" key="2">
    <source>
        <dbReference type="ARBA" id="ARBA00022679"/>
    </source>
</evidence>
<evidence type="ECO:0000256" key="1">
    <source>
        <dbReference type="ARBA" id="ARBA00004752"/>
    </source>
</evidence>
<proteinExistence type="predicted"/>
<keyword evidence="7" id="KW-1133">Transmembrane helix</keyword>
<organism evidence="9 10">
    <name type="scientific">Roseburia yibonii</name>
    <dbReference type="NCBI Taxonomy" id="2763063"/>
    <lineage>
        <taxon>Bacteria</taxon>
        <taxon>Bacillati</taxon>
        <taxon>Bacillota</taxon>
        <taxon>Clostridia</taxon>
        <taxon>Lachnospirales</taxon>
        <taxon>Lachnospiraceae</taxon>
        <taxon>Roseburia</taxon>
    </lineage>
</organism>
<dbReference type="EMBL" id="JACOQH010000008">
    <property type="protein sequence ID" value="MBC5754487.1"/>
    <property type="molecule type" value="Genomic_DNA"/>
</dbReference>
<protein>
    <submittedName>
        <fullName evidence="9">L,D-transpeptidase/peptidoglycan binding protein</fullName>
    </submittedName>
</protein>
<evidence type="ECO:0000256" key="4">
    <source>
        <dbReference type="ARBA" id="ARBA00022984"/>
    </source>
</evidence>
<dbReference type="SUPFAM" id="SSF143985">
    <property type="entry name" value="L,D-transpeptidase pre-catalytic domain-like"/>
    <property type="match status" value="1"/>
</dbReference>
<evidence type="ECO:0000259" key="8">
    <source>
        <dbReference type="PROSITE" id="PS52029"/>
    </source>
</evidence>
<keyword evidence="3 6" id="KW-0133">Cell shape</keyword>
<dbReference type="Proteomes" id="UP000621540">
    <property type="component" value="Unassembled WGS sequence"/>
</dbReference>
<gene>
    <name evidence="9" type="ORF">H8Z76_10765</name>
</gene>
<dbReference type="InterPro" id="IPR050979">
    <property type="entry name" value="LD-transpeptidase"/>
</dbReference>
<comment type="pathway">
    <text evidence="1 6">Cell wall biogenesis; peptidoglycan biosynthesis.</text>
</comment>
<keyword evidence="10" id="KW-1185">Reference proteome</keyword>
<keyword evidence="4 6" id="KW-0573">Peptidoglycan synthesis</keyword>
<dbReference type="Pfam" id="PF12229">
    <property type="entry name" value="PG_binding_4"/>
    <property type="match status" value="2"/>
</dbReference>
<comment type="caution">
    <text evidence="9">The sequence shown here is derived from an EMBL/GenBank/DDBJ whole genome shotgun (WGS) entry which is preliminary data.</text>
</comment>
<dbReference type="PROSITE" id="PS52029">
    <property type="entry name" value="LD_TPASE"/>
    <property type="match status" value="1"/>
</dbReference>
<keyword evidence="7" id="KW-0812">Transmembrane</keyword>
<dbReference type="PANTHER" id="PTHR30582:SF33">
    <property type="entry name" value="EXPORTED PROTEIN"/>
    <property type="match status" value="1"/>
</dbReference>
<dbReference type="Pfam" id="PF03734">
    <property type="entry name" value="YkuD"/>
    <property type="match status" value="1"/>
</dbReference>
<feature type="active site" description="Nucleophile" evidence="6">
    <location>
        <position position="441"/>
    </location>
</feature>
<evidence type="ECO:0000313" key="10">
    <source>
        <dbReference type="Proteomes" id="UP000621540"/>
    </source>
</evidence>
<evidence type="ECO:0000256" key="7">
    <source>
        <dbReference type="SAM" id="Phobius"/>
    </source>
</evidence>
<evidence type="ECO:0000256" key="5">
    <source>
        <dbReference type="ARBA" id="ARBA00023316"/>
    </source>
</evidence>
<evidence type="ECO:0000256" key="6">
    <source>
        <dbReference type="PROSITE-ProRule" id="PRU01373"/>
    </source>
</evidence>
<dbReference type="Gene3D" id="2.40.440.10">
    <property type="entry name" value="L,D-transpeptidase catalytic domain-like"/>
    <property type="match status" value="1"/>
</dbReference>
<dbReference type="InterPro" id="IPR005490">
    <property type="entry name" value="LD_TPept_cat_dom"/>
</dbReference>
<feature type="transmembrane region" description="Helical" evidence="7">
    <location>
        <begin position="12"/>
        <end position="36"/>
    </location>
</feature>
<dbReference type="InterPro" id="IPR038054">
    <property type="entry name" value="LD_TPept-like_central_sf"/>
</dbReference>
<dbReference type="Gene3D" id="3.10.20.800">
    <property type="match status" value="1"/>
</dbReference>
<evidence type="ECO:0000256" key="3">
    <source>
        <dbReference type="ARBA" id="ARBA00022960"/>
    </source>
</evidence>
<evidence type="ECO:0000313" key="9">
    <source>
        <dbReference type="EMBL" id="MBC5754487.1"/>
    </source>
</evidence>
<dbReference type="RefSeq" id="WP_147618884.1">
    <property type="nucleotide sequence ID" value="NZ_JACOQH010000008.1"/>
</dbReference>
<dbReference type="InterPro" id="IPR038063">
    <property type="entry name" value="Transpep_catalytic_dom"/>
</dbReference>
<dbReference type="SUPFAM" id="SSF141523">
    <property type="entry name" value="L,D-transpeptidase catalytic domain-like"/>
    <property type="match status" value="1"/>
</dbReference>
<reference evidence="9 10" key="1">
    <citation type="submission" date="2020-08" db="EMBL/GenBank/DDBJ databases">
        <title>Genome public.</title>
        <authorList>
            <person name="Liu C."/>
            <person name="Sun Q."/>
        </authorList>
    </citation>
    <scope>NUCLEOTIDE SEQUENCE [LARGE SCALE GENOMIC DNA]</scope>
    <source>
        <strain evidence="9 10">BX0805</strain>
    </source>
</reference>
<dbReference type="CDD" id="cd16913">
    <property type="entry name" value="YkuD_like"/>
    <property type="match status" value="1"/>
</dbReference>